<name>A0ABM9Q594_9ENTR</name>
<evidence type="ECO:0000313" key="2">
    <source>
        <dbReference type="Proteomes" id="UP000009342"/>
    </source>
</evidence>
<dbReference type="Proteomes" id="UP000009342">
    <property type="component" value="Unassembled WGS sequence"/>
</dbReference>
<reference evidence="2" key="1">
    <citation type="journal article" date="2012" name="PLoS ONE">
        <title>Comparative analysis of genome sequences covering the seven cronobacter species.</title>
        <authorList>
            <person name="Joseph S."/>
            <person name="Desai P."/>
            <person name="Ji Y."/>
            <person name="Cummings C.A."/>
            <person name="Shih R."/>
            <person name="Degoricija L."/>
            <person name="Rico A."/>
            <person name="Brzoska P."/>
            <person name="Hamby S.E."/>
            <person name="Masood N."/>
            <person name="Hariri S."/>
            <person name="Sonbol H."/>
            <person name="Chuzhanova N."/>
            <person name="McClelland M."/>
            <person name="Furtado M.R."/>
            <person name="Forsythe S.J."/>
        </authorList>
    </citation>
    <scope>NUCLEOTIDE SEQUENCE [LARGE SCALE GENOMIC DNA]</scope>
    <source>
        <strain evidence="2">1210</strain>
    </source>
</reference>
<comment type="caution">
    <text evidence="1">The sequence shown here is derived from an EMBL/GenBank/DDBJ whole genome shotgun (WGS) entry which is preliminary data.</text>
</comment>
<evidence type="ECO:0000313" key="1">
    <source>
        <dbReference type="EMBL" id="CCJ80583.1"/>
    </source>
</evidence>
<keyword evidence="2" id="KW-1185">Reference proteome</keyword>
<sequence length="45" mass="4882">MSYCSINCVVKNDGTDFRLQEGDDFASRAAQGCEPGQRKADTPVT</sequence>
<protein>
    <submittedName>
        <fullName evidence="1">Uncharacterized protein</fullName>
    </submittedName>
</protein>
<accession>A0ABM9Q594</accession>
<dbReference type="EMBL" id="CAKZ01000068">
    <property type="protein sequence ID" value="CCJ80583.1"/>
    <property type="molecule type" value="Genomic_DNA"/>
</dbReference>
<organism evidence="1 2">
    <name type="scientific">Cronobacter dublinensis 1210</name>
    <dbReference type="NCBI Taxonomy" id="1208656"/>
    <lineage>
        <taxon>Bacteria</taxon>
        <taxon>Pseudomonadati</taxon>
        <taxon>Pseudomonadota</taxon>
        <taxon>Gammaproteobacteria</taxon>
        <taxon>Enterobacterales</taxon>
        <taxon>Enterobacteriaceae</taxon>
        <taxon>Cronobacter</taxon>
    </lineage>
</organism>
<proteinExistence type="predicted"/>
<gene>
    <name evidence="1" type="ORF">BN134_1301</name>
</gene>